<dbReference type="EMBL" id="AAKN02049610">
    <property type="status" value="NOT_ANNOTATED_CDS"/>
    <property type="molecule type" value="Genomic_DNA"/>
</dbReference>
<dbReference type="AlphaFoldDB" id="H0V9G5"/>
<dbReference type="EMBL" id="AAKN02049609">
    <property type="status" value="NOT_ANNOTATED_CDS"/>
    <property type="molecule type" value="Genomic_DNA"/>
</dbReference>
<dbReference type="InterPro" id="IPR019734">
    <property type="entry name" value="TPR_rpt"/>
</dbReference>
<reference evidence="6" key="1">
    <citation type="journal article" date="2011" name="Nature">
        <title>A high-resolution map of human evolutionary constraint using 29 mammals.</title>
        <authorList>
            <person name="Lindblad-Toh K."/>
            <person name="Garber M."/>
            <person name="Zuk O."/>
            <person name="Lin M.F."/>
            <person name="Parker B.J."/>
            <person name="Washietl S."/>
            <person name="Kheradpour P."/>
            <person name="Ernst J."/>
            <person name="Jordan G."/>
            <person name="Mauceli E."/>
            <person name="Ward L.D."/>
            <person name="Lowe C.B."/>
            <person name="Holloway A.K."/>
            <person name="Clamp M."/>
            <person name="Gnerre S."/>
            <person name="Alfoldi J."/>
            <person name="Beal K."/>
            <person name="Chang J."/>
            <person name="Clawson H."/>
            <person name="Cuff J."/>
            <person name="Di Palma F."/>
            <person name="Fitzgerald S."/>
            <person name="Flicek P."/>
            <person name="Guttman M."/>
            <person name="Hubisz M.J."/>
            <person name="Jaffe D.B."/>
            <person name="Jungreis I."/>
            <person name="Kent W.J."/>
            <person name="Kostka D."/>
            <person name="Lara M."/>
            <person name="Martins A.L."/>
            <person name="Massingham T."/>
            <person name="Moltke I."/>
            <person name="Raney B.J."/>
            <person name="Rasmussen M.D."/>
            <person name="Robinson J."/>
            <person name="Stark A."/>
            <person name="Vilella A.J."/>
            <person name="Wen J."/>
            <person name="Xie X."/>
            <person name="Zody M.C."/>
            <person name="Baldwin J."/>
            <person name="Bloom T."/>
            <person name="Chin C.W."/>
            <person name="Heiman D."/>
            <person name="Nicol R."/>
            <person name="Nusbaum C."/>
            <person name="Young S."/>
            <person name="Wilkinson J."/>
            <person name="Worley K.C."/>
            <person name="Kovar C.L."/>
            <person name="Muzny D.M."/>
            <person name="Gibbs R.A."/>
            <person name="Cree A."/>
            <person name="Dihn H.H."/>
            <person name="Fowler G."/>
            <person name="Jhangiani S."/>
            <person name="Joshi V."/>
            <person name="Lee S."/>
            <person name="Lewis L.R."/>
            <person name="Nazareth L.V."/>
            <person name="Okwuonu G."/>
            <person name="Santibanez J."/>
            <person name="Warren W.C."/>
            <person name="Mardis E.R."/>
            <person name="Weinstock G.M."/>
            <person name="Wilson R.K."/>
            <person name="Delehaunty K."/>
            <person name="Dooling D."/>
            <person name="Fronik C."/>
            <person name="Fulton L."/>
            <person name="Fulton B."/>
            <person name="Graves T."/>
            <person name="Minx P."/>
            <person name="Sodergren E."/>
            <person name="Birney E."/>
            <person name="Margulies E.H."/>
            <person name="Herrero J."/>
            <person name="Green E.D."/>
            <person name="Haussler D."/>
            <person name="Siepel A."/>
            <person name="Goldman N."/>
            <person name="Pollard K.S."/>
            <person name="Pedersen J.S."/>
            <person name="Lander E.S."/>
            <person name="Kellis M."/>
        </authorList>
    </citation>
    <scope>NUCLEOTIDE SEQUENCE [LARGE SCALE GENOMIC DNA]</scope>
    <source>
        <strain evidence="6">2N</strain>
    </source>
</reference>
<dbReference type="PROSITE" id="PS50005">
    <property type="entry name" value="TPR"/>
    <property type="match status" value="1"/>
</dbReference>
<dbReference type="Bgee" id="ENSCPOG00000007158">
    <property type="expression patterns" value="Expressed in hypothalamus and 12 other cell types or tissues"/>
</dbReference>
<feature type="compositionally biased region" description="Basic residues" evidence="4">
    <location>
        <begin position="33"/>
        <end position="42"/>
    </location>
</feature>
<dbReference type="Proteomes" id="UP000005447">
    <property type="component" value="Unassembled WGS sequence"/>
</dbReference>
<dbReference type="Gene3D" id="1.25.40.10">
    <property type="entry name" value="Tetratricopeptide repeat domain"/>
    <property type="match status" value="1"/>
</dbReference>
<proteinExistence type="predicted"/>
<dbReference type="VEuPathDB" id="HostDB:ENSCPOG00000007158"/>
<evidence type="ECO:0000313" key="5">
    <source>
        <dbReference type="Ensembl" id="ENSCPOP00000006455.3"/>
    </source>
</evidence>
<name>H0V9G5_CAVPO</name>
<gene>
    <name evidence="5" type="primary">Ttc3</name>
</gene>
<dbReference type="SMART" id="SM00028">
    <property type="entry name" value="TPR"/>
    <property type="match status" value="1"/>
</dbReference>
<dbReference type="InParanoid" id="H0V9G5"/>
<dbReference type="STRING" id="10141.ENSCPOP00000006455"/>
<dbReference type="PANTHER" id="PTHR17550:SF4">
    <property type="entry name" value="E3 UBIQUITIN-PROTEIN LIGASE TTC3"/>
    <property type="match status" value="1"/>
</dbReference>
<dbReference type="HOGENOM" id="CLU_001829_1_0_1"/>
<feature type="region of interest" description="Disordered" evidence="4">
    <location>
        <begin position="27"/>
        <end position="52"/>
    </location>
</feature>
<dbReference type="PANTHER" id="PTHR17550">
    <property type="entry name" value="E3 UBIQUITIN-PROTEIN LIGASE TTC3"/>
    <property type="match status" value="1"/>
</dbReference>
<keyword evidence="1" id="KW-0677">Repeat</keyword>
<protein>
    <submittedName>
        <fullName evidence="5">Uncharacterized protein</fullName>
    </submittedName>
</protein>
<accession>H0V9G5</accession>
<reference evidence="5" key="2">
    <citation type="submission" date="2025-08" db="UniProtKB">
        <authorList>
            <consortium name="Ensembl"/>
        </authorList>
    </citation>
    <scope>IDENTIFICATION</scope>
    <source>
        <strain evidence="5">2N</strain>
    </source>
</reference>
<keyword evidence="2 3" id="KW-0802">TPR repeat</keyword>
<dbReference type="InterPro" id="IPR013105">
    <property type="entry name" value="TPR_2"/>
</dbReference>
<dbReference type="GO" id="GO:0004842">
    <property type="term" value="F:ubiquitin-protein transferase activity"/>
    <property type="evidence" value="ECO:0007669"/>
    <property type="project" value="TreeGrafter"/>
</dbReference>
<dbReference type="SUPFAM" id="SSF48452">
    <property type="entry name" value="TPR-like"/>
    <property type="match status" value="1"/>
</dbReference>
<dbReference type="EMBL" id="AAKN02049611">
    <property type="status" value="NOT_ANNOTATED_CDS"/>
    <property type="molecule type" value="Genomic_DNA"/>
</dbReference>
<dbReference type="Pfam" id="PF07719">
    <property type="entry name" value="TPR_2"/>
    <property type="match status" value="1"/>
</dbReference>
<dbReference type="GO" id="GO:0006511">
    <property type="term" value="P:ubiquitin-dependent protein catabolic process"/>
    <property type="evidence" value="ECO:0007669"/>
    <property type="project" value="TreeGrafter"/>
</dbReference>
<evidence type="ECO:0000256" key="2">
    <source>
        <dbReference type="ARBA" id="ARBA00022803"/>
    </source>
</evidence>
<dbReference type="InterPro" id="IPR011990">
    <property type="entry name" value="TPR-like_helical_dom_sf"/>
</dbReference>
<sequence length="212" mass="24496">MAYGGSENIREYEYFRFDDCDCQSEFIQTPSHPPRHRGRHRSRNNDSDKVNSNSEVALSIDWKKLLEREFSKTSRAAQQDFTNILKMLRSLIQDGYTALLDHRCRCAAQSFSELLNSLDPQKIKQLNLAMINYVLVVYGLAMSLLGIGRPEELSEAENQFKRILEFYPNEGLDSLAYCGIGKVYLKKNRFQEALTHFEKARTLIYRLPGVLS</sequence>
<evidence type="ECO:0000256" key="1">
    <source>
        <dbReference type="ARBA" id="ARBA00022737"/>
    </source>
</evidence>
<dbReference type="Ensembl" id="ENSCPOT00000007229.3">
    <property type="protein sequence ID" value="ENSCPOP00000006455.3"/>
    <property type="gene ID" value="ENSCPOG00000007158.4"/>
</dbReference>
<evidence type="ECO:0000256" key="4">
    <source>
        <dbReference type="SAM" id="MobiDB-lite"/>
    </source>
</evidence>
<keyword evidence="6" id="KW-1185">Reference proteome</keyword>
<evidence type="ECO:0000313" key="6">
    <source>
        <dbReference type="Proteomes" id="UP000005447"/>
    </source>
</evidence>
<reference evidence="5" key="3">
    <citation type="submission" date="2025-09" db="UniProtKB">
        <authorList>
            <consortium name="Ensembl"/>
        </authorList>
    </citation>
    <scope>IDENTIFICATION</scope>
    <source>
        <strain evidence="5">2N</strain>
    </source>
</reference>
<organism evidence="5 6">
    <name type="scientific">Cavia porcellus</name>
    <name type="common">Guinea pig</name>
    <dbReference type="NCBI Taxonomy" id="10141"/>
    <lineage>
        <taxon>Eukaryota</taxon>
        <taxon>Metazoa</taxon>
        <taxon>Chordata</taxon>
        <taxon>Craniata</taxon>
        <taxon>Vertebrata</taxon>
        <taxon>Euteleostomi</taxon>
        <taxon>Mammalia</taxon>
        <taxon>Eutheria</taxon>
        <taxon>Euarchontoglires</taxon>
        <taxon>Glires</taxon>
        <taxon>Rodentia</taxon>
        <taxon>Hystricomorpha</taxon>
        <taxon>Caviidae</taxon>
        <taxon>Cavia</taxon>
    </lineage>
</organism>
<feature type="repeat" description="TPR" evidence="3">
    <location>
        <begin position="174"/>
        <end position="207"/>
    </location>
</feature>
<evidence type="ECO:0000256" key="3">
    <source>
        <dbReference type="PROSITE-ProRule" id="PRU00339"/>
    </source>
</evidence>
<dbReference type="GeneTree" id="ENSGT00940000154465"/>